<dbReference type="GO" id="GO:0070300">
    <property type="term" value="F:phosphatidic acid binding"/>
    <property type="evidence" value="ECO:0007669"/>
    <property type="project" value="TreeGrafter"/>
</dbReference>
<dbReference type="AlphaFoldDB" id="A0A1G2KR95"/>
<dbReference type="Proteomes" id="UP000177811">
    <property type="component" value="Unassembled WGS sequence"/>
</dbReference>
<dbReference type="InterPro" id="IPR033469">
    <property type="entry name" value="CYTH-like_dom_sf"/>
</dbReference>
<reference evidence="2 3" key="1">
    <citation type="journal article" date="2016" name="Nat. Commun.">
        <title>Thousands of microbial genomes shed light on interconnected biogeochemical processes in an aquifer system.</title>
        <authorList>
            <person name="Anantharaman K."/>
            <person name="Brown C.T."/>
            <person name="Hug L.A."/>
            <person name="Sharon I."/>
            <person name="Castelle C.J."/>
            <person name="Probst A.J."/>
            <person name="Thomas B.C."/>
            <person name="Singh A."/>
            <person name="Wilkins M.J."/>
            <person name="Karaoz U."/>
            <person name="Brodie E.L."/>
            <person name="Williams K.H."/>
            <person name="Hubbard S.S."/>
            <person name="Banfield J.F."/>
        </authorList>
    </citation>
    <scope>NUCLEOTIDE SEQUENCE [LARGE SCALE GENOMIC DNA]</scope>
</reference>
<organism evidence="2 3">
    <name type="scientific">Candidatus Sungbacteria bacterium RIFCSPHIGHO2_02_FULL_51_29</name>
    <dbReference type="NCBI Taxonomy" id="1802273"/>
    <lineage>
        <taxon>Bacteria</taxon>
        <taxon>Candidatus Sungiibacteriota</taxon>
    </lineage>
</organism>
<protein>
    <recommendedName>
        <fullName evidence="1">NadR/Ttd14 AAA domain-containing protein</fullName>
    </recommendedName>
</protein>
<dbReference type="PANTHER" id="PTHR34932:SF1">
    <property type="entry name" value="TRPL TRANSLOCATION DEFECT PROTEIN 14"/>
    <property type="match status" value="1"/>
</dbReference>
<feature type="domain" description="NadR/Ttd14 AAA" evidence="1">
    <location>
        <begin position="8"/>
        <end position="188"/>
    </location>
</feature>
<dbReference type="InterPro" id="IPR038727">
    <property type="entry name" value="NadR/Ttd14_AAA_dom"/>
</dbReference>
<dbReference type="PANTHER" id="PTHR34932">
    <property type="entry name" value="TRPL TRANSLOCATION DEFECT PROTEIN 14"/>
    <property type="match status" value="1"/>
</dbReference>
<evidence type="ECO:0000313" key="2">
    <source>
        <dbReference type="EMBL" id="OHA01883.1"/>
    </source>
</evidence>
<name>A0A1G2KR95_9BACT</name>
<dbReference type="Gene3D" id="2.40.320.10">
    <property type="entry name" value="Hypothetical Protein Pfu-838710-001"/>
    <property type="match status" value="1"/>
</dbReference>
<dbReference type="GO" id="GO:0005525">
    <property type="term" value="F:GTP binding"/>
    <property type="evidence" value="ECO:0007669"/>
    <property type="project" value="TreeGrafter"/>
</dbReference>
<dbReference type="Gene3D" id="3.40.50.300">
    <property type="entry name" value="P-loop containing nucleotide triphosphate hydrolases"/>
    <property type="match status" value="1"/>
</dbReference>
<evidence type="ECO:0000313" key="3">
    <source>
        <dbReference type="Proteomes" id="UP000177811"/>
    </source>
</evidence>
<dbReference type="Pfam" id="PF13521">
    <property type="entry name" value="AAA_28"/>
    <property type="match status" value="1"/>
</dbReference>
<sequence length="372" mass="42302">MARDIPVIVLTGGPCGGKTTALQRIPEKLSEYGVSCLVVPETPTELFSAGVTIGGNGLSAKQFQKQIFLAQIEKEDRFRKIIKHMHGGKLVLFCDRGTMDGRAYMDPAEFNAMAETLGYSVPQLWDRYASVNHLVTAAIGAEKFYTLDTNKCRVEDTLEKAALADMKTRAAWVGHPHVRLIDNSTDFEGKLKRLLASICRVVGIPVPLEIERKFLVHNPVLDQLLVRSDIHIAEIDIEQIYLTADGKFGRRVRKRGQNGRDVYYLTKKYDVEPSVRIELERGITPLQYYYFVRDECDVSRETIRKKRYCFLWNSQYFELDVFLEPARLCGLTLLEIELTDKNDRIDIPGFMGTVTDVTEDPAFTNRALAKRR</sequence>
<accession>A0A1G2KR95</accession>
<proteinExistence type="predicted"/>
<dbReference type="SUPFAM" id="SSF55154">
    <property type="entry name" value="CYTH-like phosphatases"/>
    <property type="match status" value="1"/>
</dbReference>
<gene>
    <name evidence="2" type="ORF">A3C16_03255</name>
</gene>
<dbReference type="SUPFAM" id="SSF52540">
    <property type="entry name" value="P-loop containing nucleoside triphosphate hydrolases"/>
    <property type="match status" value="1"/>
</dbReference>
<dbReference type="GO" id="GO:0035091">
    <property type="term" value="F:phosphatidylinositol binding"/>
    <property type="evidence" value="ECO:0007669"/>
    <property type="project" value="TreeGrafter"/>
</dbReference>
<evidence type="ECO:0000259" key="1">
    <source>
        <dbReference type="Pfam" id="PF13521"/>
    </source>
</evidence>
<comment type="caution">
    <text evidence="2">The sequence shown here is derived from an EMBL/GenBank/DDBJ whole genome shotgun (WGS) entry which is preliminary data.</text>
</comment>
<dbReference type="EMBL" id="MHQL01000052">
    <property type="protein sequence ID" value="OHA01883.1"/>
    <property type="molecule type" value="Genomic_DNA"/>
</dbReference>
<dbReference type="InterPro" id="IPR053227">
    <property type="entry name" value="TRPL-trafficking_regulator"/>
</dbReference>
<dbReference type="InterPro" id="IPR027417">
    <property type="entry name" value="P-loop_NTPase"/>
</dbReference>